<evidence type="ECO:0000313" key="8">
    <source>
        <dbReference type="Proteomes" id="UP001501455"/>
    </source>
</evidence>
<evidence type="ECO:0000256" key="4">
    <source>
        <dbReference type="ARBA" id="ARBA00023180"/>
    </source>
</evidence>
<feature type="compositionally biased region" description="Polar residues" evidence="5">
    <location>
        <begin position="456"/>
        <end position="466"/>
    </location>
</feature>
<organism evidence="7 8">
    <name type="scientific">Streptomyces prasinosporus</name>
    <dbReference type="NCBI Taxonomy" id="68256"/>
    <lineage>
        <taxon>Bacteria</taxon>
        <taxon>Bacillati</taxon>
        <taxon>Actinomycetota</taxon>
        <taxon>Actinomycetes</taxon>
        <taxon>Kitasatosporales</taxon>
        <taxon>Streptomycetaceae</taxon>
        <taxon>Streptomyces</taxon>
        <taxon>Streptomyces albogriseolus group</taxon>
    </lineage>
</organism>
<feature type="signal peptide" evidence="6">
    <location>
        <begin position="1"/>
        <end position="27"/>
    </location>
</feature>
<comment type="caution">
    <text evidence="7">The sequence shown here is derived from an EMBL/GenBank/DDBJ whole genome shotgun (WGS) entry which is preliminary data.</text>
</comment>
<evidence type="ECO:0000256" key="5">
    <source>
        <dbReference type="SAM" id="MobiDB-lite"/>
    </source>
</evidence>
<keyword evidence="2" id="KW-0677">Repeat</keyword>
<keyword evidence="3" id="KW-0378">Hydrolase</keyword>
<protein>
    <submittedName>
        <fullName evidence="7">FG-GAP repeat protein</fullName>
    </submittedName>
</protein>
<dbReference type="PROSITE" id="PS51470">
    <property type="entry name" value="FG_GAP"/>
    <property type="match status" value="2"/>
</dbReference>
<dbReference type="RefSeq" id="WP_345581885.1">
    <property type="nucleotide sequence ID" value="NZ_BAAAXF010000054.1"/>
</dbReference>
<dbReference type="SMART" id="SM00191">
    <property type="entry name" value="Int_alpha"/>
    <property type="match status" value="6"/>
</dbReference>
<reference evidence="8" key="1">
    <citation type="journal article" date="2019" name="Int. J. Syst. Evol. Microbiol.">
        <title>The Global Catalogue of Microorganisms (GCM) 10K type strain sequencing project: providing services to taxonomists for standard genome sequencing and annotation.</title>
        <authorList>
            <consortium name="The Broad Institute Genomics Platform"/>
            <consortium name="The Broad Institute Genome Sequencing Center for Infectious Disease"/>
            <person name="Wu L."/>
            <person name="Ma J."/>
        </authorList>
    </citation>
    <scope>NUCLEOTIDE SEQUENCE [LARGE SCALE GENOMIC DNA]</scope>
    <source>
        <strain evidence="8">JCM 4816</strain>
    </source>
</reference>
<name>A0ABP6TYK8_9ACTN</name>
<sequence length="476" mass="46522">MRLRTAATALVAATLAPLVLTAPTAHAASAATPAAPYDFNGDGRADLAIGAPGATVAGQAGAGAVSVVHSGTGGPSTSTRTLLTQNTAGVPGSAEAGDAFGTSVASADLDRDGYADLVVGAPGEDTSSDTNDGVATIVWGSASGLSGARTVNNFAHSGHDRYGLSLAAGDFDADGHPDIAVGATGSMMLTHVPGPITRSGPWYGGTAQGVGAYLESQGVPYLSSGDVTGEGFDVLVTHGHRNGGGSFTDLRNGNTAHSGDWFSYLPPGYVSAVGDIDGDGYGDIAVGNDREPSADFQGVLGGQVTIVYGSPQGRDRDRPEVVLTQNTAGVPGASEAGDRFGSGVALGDVNGDGYADLVVGAAGENSGAGAVTVLYGSASGLTTKGAASYSQNSTGVPGGSEKGDLFGARVVLTDHTGDGRADLSLSGTGENSGDGSVWFLRGTATGLTTTGATSFGPASTGVSTAGSPRFGTALGG</sequence>
<dbReference type="InterPro" id="IPR028994">
    <property type="entry name" value="Integrin_alpha_N"/>
</dbReference>
<dbReference type="PANTHER" id="PTHR23221">
    <property type="entry name" value="GLYCOSYLPHOSPHATIDYLINOSITOL PHOSPHOLIPASE D"/>
    <property type="match status" value="1"/>
</dbReference>
<dbReference type="PANTHER" id="PTHR23221:SF7">
    <property type="entry name" value="PHOSPHATIDYLINOSITOL-GLYCAN-SPECIFIC PHOSPHOLIPASE D"/>
    <property type="match status" value="1"/>
</dbReference>
<evidence type="ECO:0000256" key="3">
    <source>
        <dbReference type="ARBA" id="ARBA00022801"/>
    </source>
</evidence>
<proteinExistence type="predicted"/>
<dbReference type="InterPro" id="IPR013519">
    <property type="entry name" value="Int_alpha_beta-p"/>
</dbReference>
<keyword evidence="4" id="KW-0325">Glycoprotein</keyword>
<dbReference type="SUPFAM" id="SSF69318">
    <property type="entry name" value="Integrin alpha N-terminal domain"/>
    <property type="match status" value="1"/>
</dbReference>
<dbReference type="InterPro" id="IPR013517">
    <property type="entry name" value="FG-GAP"/>
</dbReference>
<dbReference type="Gene3D" id="2.130.10.130">
    <property type="entry name" value="Integrin alpha, N-terminal"/>
    <property type="match status" value="2"/>
</dbReference>
<evidence type="ECO:0000256" key="6">
    <source>
        <dbReference type="SAM" id="SignalP"/>
    </source>
</evidence>
<keyword evidence="8" id="KW-1185">Reference proteome</keyword>
<evidence type="ECO:0000313" key="7">
    <source>
        <dbReference type="EMBL" id="GAA3500466.1"/>
    </source>
</evidence>
<evidence type="ECO:0000256" key="1">
    <source>
        <dbReference type="ARBA" id="ARBA00022729"/>
    </source>
</evidence>
<gene>
    <name evidence="7" type="ORF">GCM10019016_075720</name>
</gene>
<evidence type="ECO:0000256" key="2">
    <source>
        <dbReference type="ARBA" id="ARBA00022737"/>
    </source>
</evidence>
<feature type="chain" id="PRO_5045750624" evidence="6">
    <location>
        <begin position="28"/>
        <end position="476"/>
    </location>
</feature>
<dbReference type="PRINTS" id="PR01185">
    <property type="entry name" value="INTEGRINA"/>
</dbReference>
<dbReference type="InterPro" id="IPR000413">
    <property type="entry name" value="Integrin_alpha"/>
</dbReference>
<dbReference type="Proteomes" id="UP001501455">
    <property type="component" value="Unassembled WGS sequence"/>
</dbReference>
<keyword evidence="1 6" id="KW-0732">Signal</keyword>
<accession>A0ABP6TYK8</accession>
<dbReference type="EMBL" id="BAAAXF010000054">
    <property type="protein sequence ID" value="GAA3500466.1"/>
    <property type="molecule type" value="Genomic_DNA"/>
</dbReference>
<feature type="region of interest" description="Disordered" evidence="5">
    <location>
        <begin position="450"/>
        <end position="476"/>
    </location>
</feature>
<dbReference type="Pfam" id="PF01839">
    <property type="entry name" value="FG-GAP"/>
    <property type="match status" value="5"/>
</dbReference>